<dbReference type="KEGG" id="maj:MAA_01068"/>
<dbReference type="GO" id="GO:0009116">
    <property type="term" value="P:nucleoside metabolic process"/>
    <property type="evidence" value="ECO:0007669"/>
    <property type="project" value="InterPro"/>
</dbReference>
<dbReference type="PROSITE" id="PS50297">
    <property type="entry name" value="ANK_REP_REGION"/>
    <property type="match status" value="12"/>
</dbReference>
<feature type="repeat" description="ANK" evidence="3">
    <location>
        <begin position="1139"/>
        <end position="1171"/>
    </location>
</feature>
<proteinExistence type="predicted"/>
<dbReference type="RefSeq" id="XP_007817257.2">
    <property type="nucleotide sequence ID" value="XM_007819066.2"/>
</dbReference>
<accession>E9EM23</accession>
<dbReference type="PRINTS" id="PR01415">
    <property type="entry name" value="ANKYRIN"/>
</dbReference>
<dbReference type="Pfam" id="PF12796">
    <property type="entry name" value="Ank_2"/>
    <property type="match status" value="4"/>
</dbReference>
<organism evidence="5 6">
    <name type="scientific">Metarhizium robertsii (strain ARSEF 23 / ATCC MYA-3075)</name>
    <name type="common">Metarhizium anisopliae (strain ARSEF 23)</name>
    <dbReference type="NCBI Taxonomy" id="655844"/>
    <lineage>
        <taxon>Eukaryota</taxon>
        <taxon>Fungi</taxon>
        <taxon>Dikarya</taxon>
        <taxon>Ascomycota</taxon>
        <taxon>Pezizomycotina</taxon>
        <taxon>Sordariomycetes</taxon>
        <taxon>Hypocreomycetidae</taxon>
        <taxon>Hypocreales</taxon>
        <taxon>Clavicipitaceae</taxon>
        <taxon>Metarhizium</taxon>
    </lineage>
</organism>
<dbReference type="SMART" id="SM00248">
    <property type="entry name" value="ANK"/>
    <property type="match status" value="14"/>
</dbReference>
<feature type="repeat" description="ANK" evidence="3">
    <location>
        <begin position="1007"/>
        <end position="1039"/>
    </location>
</feature>
<reference evidence="5 6" key="1">
    <citation type="journal article" date="2011" name="PLoS Genet.">
        <title>Genome sequencing and comparative transcriptomics of the model entomopathogenic fungi Metarhizium anisopliae and M. acridum.</title>
        <authorList>
            <person name="Gao Q."/>
            <person name="Jin K."/>
            <person name="Ying S.H."/>
            <person name="Zhang Y."/>
            <person name="Xiao G."/>
            <person name="Shang Y."/>
            <person name="Duan Z."/>
            <person name="Hu X."/>
            <person name="Xie X.Q."/>
            <person name="Zhou G."/>
            <person name="Peng G."/>
            <person name="Luo Z."/>
            <person name="Huang W."/>
            <person name="Wang B."/>
            <person name="Fang W."/>
            <person name="Wang S."/>
            <person name="Zhong Y."/>
            <person name="Ma L.J."/>
            <person name="St Leger R.J."/>
            <person name="Zhao G.P."/>
            <person name="Pei Y."/>
            <person name="Feng M.G."/>
            <person name="Xia Y."/>
            <person name="Wang C."/>
        </authorList>
    </citation>
    <scope>NUCLEOTIDE SEQUENCE [LARGE SCALE GENOMIC DNA]</scope>
    <source>
        <strain evidence="6">ARSEF 23 / ATCC MYA-3075</strain>
    </source>
</reference>
<dbReference type="InterPro" id="IPR027417">
    <property type="entry name" value="P-loop_NTPase"/>
</dbReference>
<dbReference type="InterPro" id="IPR000845">
    <property type="entry name" value="Nucleoside_phosphorylase_d"/>
</dbReference>
<dbReference type="Pfam" id="PF24883">
    <property type="entry name" value="NPHP3_N"/>
    <property type="match status" value="1"/>
</dbReference>
<gene>
    <name evidence="5" type="ORF">MAA_01068</name>
</gene>
<dbReference type="OrthoDB" id="20872at2759"/>
<feature type="repeat" description="ANK" evidence="3">
    <location>
        <begin position="1205"/>
        <end position="1237"/>
    </location>
</feature>
<dbReference type="InterPro" id="IPR056884">
    <property type="entry name" value="NPHP3-like_N"/>
</dbReference>
<dbReference type="PROSITE" id="PS50837">
    <property type="entry name" value="NACHT"/>
    <property type="match status" value="1"/>
</dbReference>
<dbReference type="SUPFAM" id="SSF53167">
    <property type="entry name" value="Purine and uridine phosphorylases"/>
    <property type="match status" value="1"/>
</dbReference>
<keyword evidence="1" id="KW-0677">Repeat</keyword>
<feature type="repeat" description="ANK" evidence="3">
    <location>
        <begin position="1040"/>
        <end position="1072"/>
    </location>
</feature>
<dbReference type="InterPro" id="IPR036770">
    <property type="entry name" value="Ankyrin_rpt-contain_sf"/>
</dbReference>
<feature type="domain" description="NACHT" evidence="4">
    <location>
        <begin position="420"/>
        <end position="536"/>
    </location>
</feature>
<evidence type="ECO:0000313" key="5">
    <source>
        <dbReference type="EMBL" id="EFZ03994.2"/>
    </source>
</evidence>
<dbReference type="Gene3D" id="3.40.50.1580">
    <property type="entry name" value="Nucleoside phosphorylase domain"/>
    <property type="match status" value="1"/>
</dbReference>
<dbReference type="InterPro" id="IPR002110">
    <property type="entry name" value="Ankyrin_rpt"/>
</dbReference>
<dbReference type="PROSITE" id="PS50088">
    <property type="entry name" value="ANK_REPEAT"/>
    <property type="match status" value="12"/>
</dbReference>
<dbReference type="InterPro" id="IPR051165">
    <property type="entry name" value="Multifunctional_ANK_Repeat"/>
</dbReference>
<dbReference type="InterPro" id="IPR035994">
    <property type="entry name" value="Nucleoside_phosphorylase_sf"/>
</dbReference>
<feature type="repeat" description="ANK" evidence="3">
    <location>
        <begin position="974"/>
        <end position="1006"/>
    </location>
</feature>
<dbReference type="Pfam" id="PF13857">
    <property type="entry name" value="Ank_5"/>
    <property type="match status" value="1"/>
</dbReference>
<feature type="repeat" description="ANK" evidence="3">
    <location>
        <begin position="1272"/>
        <end position="1304"/>
    </location>
</feature>
<evidence type="ECO:0000256" key="1">
    <source>
        <dbReference type="ARBA" id="ARBA00022737"/>
    </source>
</evidence>
<dbReference type="Gene3D" id="3.40.50.300">
    <property type="entry name" value="P-loop containing nucleotide triphosphate hydrolases"/>
    <property type="match status" value="1"/>
</dbReference>
<name>E9EM23_METRA</name>
<keyword evidence="2 3" id="KW-0040">ANK repeat</keyword>
<comment type="caution">
    <text evidence="5">The sequence shown here is derived from an EMBL/GenBank/DDBJ whole genome shotgun (WGS) entry which is preliminary data.</text>
</comment>
<dbReference type="PANTHER" id="PTHR24123">
    <property type="entry name" value="ANKYRIN REPEAT-CONTAINING"/>
    <property type="match status" value="1"/>
</dbReference>
<dbReference type="InterPro" id="IPR054471">
    <property type="entry name" value="GPIID_WHD"/>
</dbReference>
<protein>
    <submittedName>
        <fullName evidence="5">NACHT and Ankyrin domain protein</fullName>
    </submittedName>
</protein>
<dbReference type="Gene3D" id="1.25.40.20">
    <property type="entry name" value="Ankyrin repeat-containing domain"/>
    <property type="match status" value="6"/>
</dbReference>
<keyword evidence="6" id="KW-1185">Reference proteome</keyword>
<reference evidence="5 6" key="2">
    <citation type="journal article" date="2014" name="Proc. Natl. Acad. Sci. U.S.A.">
        <title>Trajectory and genomic determinants of fungal-pathogen speciation and host adaptation.</title>
        <authorList>
            <person name="Hu X."/>
            <person name="Xiao G."/>
            <person name="Zheng P."/>
            <person name="Shang Y."/>
            <person name="Su Y."/>
            <person name="Zhang X."/>
            <person name="Liu X."/>
            <person name="Zhan S."/>
            <person name="St Leger R.J."/>
            <person name="Wang C."/>
        </authorList>
    </citation>
    <scope>GENOME REANNOTATION</scope>
    <source>
        <strain evidence="6">ARSEF 23 / ATCC MYA-3075</strain>
    </source>
</reference>
<dbReference type="EMBL" id="ADNJ02000008">
    <property type="protein sequence ID" value="EFZ03994.2"/>
    <property type="molecule type" value="Genomic_DNA"/>
</dbReference>
<dbReference type="PANTHER" id="PTHR24123:SF33">
    <property type="entry name" value="PROTEIN HOS4"/>
    <property type="match status" value="1"/>
</dbReference>
<dbReference type="InterPro" id="IPR007111">
    <property type="entry name" value="NACHT_NTPase"/>
</dbReference>
<dbReference type="Proteomes" id="UP000002498">
    <property type="component" value="Unassembled WGS sequence"/>
</dbReference>
<dbReference type="SUPFAM" id="SSF48403">
    <property type="entry name" value="Ankyrin repeat"/>
    <property type="match status" value="2"/>
</dbReference>
<feature type="repeat" description="ANK" evidence="3">
    <location>
        <begin position="1305"/>
        <end position="1337"/>
    </location>
</feature>
<feature type="repeat" description="ANK" evidence="3">
    <location>
        <begin position="1238"/>
        <end position="1270"/>
    </location>
</feature>
<evidence type="ECO:0000256" key="3">
    <source>
        <dbReference type="PROSITE-ProRule" id="PRU00023"/>
    </source>
</evidence>
<feature type="repeat" description="ANK" evidence="3">
    <location>
        <begin position="1106"/>
        <end position="1138"/>
    </location>
</feature>
<feature type="repeat" description="ANK" evidence="3">
    <location>
        <begin position="1073"/>
        <end position="1105"/>
    </location>
</feature>
<dbReference type="HOGENOM" id="CLU_000288_34_2_1"/>
<dbReference type="Pfam" id="PF00023">
    <property type="entry name" value="Ank"/>
    <property type="match status" value="1"/>
</dbReference>
<dbReference type="GO" id="GO:0003824">
    <property type="term" value="F:catalytic activity"/>
    <property type="evidence" value="ECO:0007669"/>
    <property type="project" value="InterPro"/>
</dbReference>
<dbReference type="GeneID" id="19255354"/>
<sequence length="1369" mass="150271">MATAPESRGEFRVAIICALLCEFNAVSHLFDSFYDLKQDRYGRAAGDQNTYLTGRIGPVDAVLVRLSEMGKVIAASTAASLRSSFPNLELAVLTGICGGVPHAEANGIVLGDVILARRVVQYDLGREYHDGFVAKTTVDEGLGRPTKTIRSFLSTIQSQVLITNIEERTVAHLRKLQNKPVPKSCSATYQYPGIEEDELFGPTHLHKHQSGCEGCQHPDKSCDKARNQTCKDLQCHLHGQLVQRARLDIHGKEHGSAPMNPSVFFGCIGSGDKVIKSGQLRDIIAEKHNLVAFEMEGAGVWDEIPCIIVKSVCDYADSHKNKQWQNYAAATAAAATKALLERYPRTDRTRLPKVDLVERGDAQLLTGDNQVNACRDALSLREPVVDLETLKSRKGQRTKGTCKWIKDNEKYQSWLGGDSQFLWISGGPGKGKTMLSIFLTEELEKHTQKSKDTELLFYFCDHQDENRNSAVAVLRSLVCQLLSKRPHLMKSISKYFESSQKTQTTVSSAQALWVVFQTLLQADLGTVLCVIDGLDECDGESTGMLVGKFCDFFSPDKSNKMLKLAIVSRKLKGLEAFCQVNLDHDDEGHVSDDIANFVSAKVEELDKVQDFGCIREQVETTLGHGANGTFLWVSLVIMELLKKTTCTEILDSLEEFPPGLDAMYGRMLQKMKNSLGLVASKILRWVVMATRPLTLSELAKAVQVRPLASLSAEKVMSDYITLCEPMLRVLKVGEEKEIVDLVHQSARDYLLRPMMSGNYEAPEEFLINTGEAHFELLEVCLDCIESSDLRNGPVSDALDLQKSPLLDYALQWWPEHARHSSTYGEKHLDLSRPMFRKQSNLRTYWWVSYWWALETPMPIDFMPSGRLPKLPLLHLASFLGIEWLARKILSGRRFSILSRVLKKEEDDLGNTPLLYAIDRGHEPLVQLLLEKGSKVNVKSSNSQKPLIRAVDCGNGTILKLLLAKKGNVDEKDEEGFTALLRAAFFGYDTEAKLLIEHGADVNAVDEHGNTALIFAANSGHHVIVKPLIEHGANVNAAGEEGLTALICAASYGHEVTAKLLIKKGANVNAANNEGNTALIYAAKNGYEVIIKLLIEKGANVNTANNMGNTALIYAAKNGYEVIIKLLIEKGANINASNKHSGTALISAANSGHNIIVKLLIERGANVNTEDEEGWTAIIGAIQNGHEVTTKLLIEKGANINTVSKKGDTALICAAQHGQDTCVELLLKNGACINAKNDYGRTALMHAVINGHDTTVKLLLANGADVNVKDQVSRGSALHLAAECGHENIVELLLKNGACINAKDEDGRTALIYATLNGHDTTVKLLLANGADVNAKDWMEGSALELAAEYGHENIVKLLKASLSQYTSIS</sequence>
<evidence type="ECO:0000259" key="4">
    <source>
        <dbReference type="PROSITE" id="PS50837"/>
    </source>
</evidence>
<feature type="repeat" description="ANK" evidence="3">
    <location>
        <begin position="1172"/>
        <end position="1204"/>
    </location>
</feature>
<dbReference type="Pfam" id="PF22939">
    <property type="entry name" value="WHD_GPIID"/>
    <property type="match status" value="1"/>
</dbReference>
<dbReference type="Pfam" id="PF01048">
    <property type="entry name" value="PNP_UDP_1"/>
    <property type="match status" value="1"/>
</dbReference>
<evidence type="ECO:0000313" key="6">
    <source>
        <dbReference type="Proteomes" id="UP000002498"/>
    </source>
</evidence>
<feature type="repeat" description="ANK" evidence="3">
    <location>
        <begin position="908"/>
        <end position="940"/>
    </location>
</feature>
<evidence type="ECO:0000256" key="2">
    <source>
        <dbReference type="ARBA" id="ARBA00023043"/>
    </source>
</evidence>